<dbReference type="UniPathway" id="UPA00232"/>
<dbReference type="EMBL" id="ABXW01000015">
    <property type="protein sequence ID" value="EEB46967.1"/>
    <property type="molecule type" value="Genomic_DNA"/>
</dbReference>
<protein>
    <recommendedName>
        <fullName evidence="1">Ubiquinone biosynthesis accessory factor UbiT</fullName>
    </recommendedName>
</protein>
<comment type="caution">
    <text evidence="3">The sequence shown here is derived from an EMBL/GenBank/DDBJ whole genome shotgun (WGS) entry which is preliminary data.</text>
</comment>
<organism evidence="3 4">
    <name type="scientific">Providencia alcalifaciens DSM 30120</name>
    <dbReference type="NCBI Taxonomy" id="520999"/>
    <lineage>
        <taxon>Bacteria</taxon>
        <taxon>Pseudomonadati</taxon>
        <taxon>Pseudomonadota</taxon>
        <taxon>Gammaproteobacteria</taxon>
        <taxon>Enterobacterales</taxon>
        <taxon>Morganellaceae</taxon>
        <taxon>Providencia</taxon>
    </lineage>
</organism>
<dbReference type="Pfam" id="PF02036">
    <property type="entry name" value="SCP2"/>
    <property type="match status" value="1"/>
</dbReference>
<evidence type="ECO:0000313" key="3">
    <source>
        <dbReference type="EMBL" id="EEB46967.1"/>
    </source>
</evidence>
<dbReference type="Proteomes" id="UP000003729">
    <property type="component" value="Unassembled WGS sequence"/>
</dbReference>
<dbReference type="InterPro" id="IPR003033">
    <property type="entry name" value="SCP2_sterol-bd_dom"/>
</dbReference>
<dbReference type="HAMAP" id="MF_02231">
    <property type="entry name" value="UbiT"/>
    <property type="match status" value="1"/>
</dbReference>
<comment type="pathway">
    <text evidence="1">Cofactor biosynthesis; ubiquinone biosynthesis.</text>
</comment>
<dbReference type="eggNOG" id="COG3154">
    <property type="taxonomic scope" value="Bacteria"/>
</dbReference>
<dbReference type="PANTHER" id="PTHR10094">
    <property type="entry name" value="STEROL CARRIER PROTEIN 2 SCP-2 FAMILY PROTEIN"/>
    <property type="match status" value="1"/>
</dbReference>
<dbReference type="AlphaFoldDB" id="B6XCB4"/>
<dbReference type="GO" id="GO:0005829">
    <property type="term" value="C:cytosol"/>
    <property type="evidence" value="ECO:0007669"/>
    <property type="project" value="TreeGrafter"/>
</dbReference>
<evidence type="ECO:0000259" key="2">
    <source>
        <dbReference type="Pfam" id="PF02036"/>
    </source>
</evidence>
<dbReference type="InterPro" id="IPR036527">
    <property type="entry name" value="SCP2_sterol-bd_dom_sf"/>
</dbReference>
<reference evidence="3 4" key="2">
    <citation type="submission" date="2008-10" db="EMBL/GenBank/DDBJ databases">
        <authorList>
            <person name="Fulton L."/>
            <person name="Clifton S."/>
            <person name="Fulton B."/>
            <person name="Xu J."/>
            <person name="Minx P."/>
            <person name="Pepin K.H."/>
            <person name="Johnson M."/>
            <person name="Bhonagiri V."/>
            <person name="Nash W.E."/>
            <person name="Mardis E.R."/>
            <person name="Wilson R.K."/>
        </authorList>
    </citation>
    <scope>NUCLEOTIDE SEQUENCE [LARGE SCALE GENOMIC DNA]</scope>
    <source>
        <strain evidence="3 4">DSM 30120</strain>
    </source>
</reference>
<evidence type="ECO:0000256" key="1">
    <source>
        <dbReference type="HAMAP-Rule" id="MF_02231"/>
    </source>
</evidence>
<comment type="function">
    <text evidence="1">Required for O(2)-independent ubiquinone (coenzyme Q) biosynthesis. Likely functions as an accessory factor.</text>
</comment>
<comment type="similarity">
    <text evidence="1">Belongs to the UbiT family.</text>
</comment>
<evidence type="ECO:0000313" key="4">
    <source>
        <dbReference type="Proteomes" id="UP000003729"/>
    </source>
</evidence>
<dbReference type="SUPFAM" id="SSF55718">
    <property type="entry name" value="SCP-like"/>
    <property type="match status" value="1"/>
</dbReference>
<accession>B6XCB4</accession>
<feature type="domain" description="SCP2" evidence="2">
    <location>
        <begin position="75"/>
        <end position="168"/>
    </location>
</feature>
<proteinExistence type="inferred from homology"/>
<gene>
    <name evidence="1" type="primary">ubiT</name>
    <name evidence="3" type="ORF">PROVALCAL_00977</name>
</gene>
<sequence length="209" mass="23462">MLSIIVHIIGIKIAQAATYPVAMPNGQIIDTGVSTVFGKIRSQLITQGPSFLKFPLKVTPFVVQRQILEQLLSWQFRESVKEGELDFLEGKWLKVEVRDLELVWFISLQEGQLVVQKQAEPDVSVSGNANDLVLIAARKEDPDTLFFQRRLVIEGDTELGLYVKNLMDAFELENMPAPLRFGLLQLADVIKTVQDNEDAEHKTPALTSC</sequence>
<dbReference type="PANTHER" id="PTHR10094:SF25">
    <property type="entry name" value="SCP2 STEROL-BINDING DOMAIN-CONTAINING PROTEIN 1"/>
    <property type="match status" value="1"/>
</dbReference>
<name>B6XCB4_9GAMM</name>
<dbReference type="InterPro" id="IPR016830">
    <property type="entry name" value="UbiT"/>
</dbReference>
<dbReference type="Gene3D" id="3.30.1050.10">
    <property type="entry name" value="SCP2 sterol-binding domain"/>
    <property type="match status" value="1"/>
</dbReference>
<dbReference type="GO" id="GO:0006744">
    <property type="term" value="P:ubiquinone biosynthetic process"/>
    <property type="evidence" value="ECO:0007669"/>
    <property type="project" value="UniProtKB-UniRule"/>
</dbReference>
<reference evidence="3 4" key="1">
    <citation type="submission" date="2008-10" db="EMBL/GenBank/DDBJ databases">
        <title>Draft genome sequence of Providencia alcalifaciens (DSM 30120).</title>
        <authorList>
            <person name="Sudarsanam P."/>
            <person name="Ley R."/>
            <person name="Guruge J."/>
            <person name="Turnbaugh P.J."/>
            <person name="Mahowald M."/>
            <person name="Liep D."/>
            <person name="Gordon J."/>
        </authorList>
    </citation>
    <scope>NUCLEOTIDE SEQUENCE [LARGE SCALE GENOMIC DNA]</scope>
    <source>
        <strain evidence="3 4">DSM 30120</strain>
    </source>
</reference>
<keyword evidence="1" id="KW-0831">Ubiquinone biosynthesis</keyword>